<keyword evidence="2" id="KW-1185">Reference proteome</keyword>
<evidence type="ECO:0000313" key="2">
    <source>
        <dbReference type="Proteomes" id="UP001596550"/>
    </source>
</evidence>
<protein>
    <submittedName>
        <fullName evidence="1">Uncharacterized protein</fullName>
    </submittedName>
</protein>
<comment type="caution">
    <text evidence="1">The sequence shown here is derived from an EMBL/GenBank/DDBJ whole genome shotgun (WGS) entry which is preliminary data.</text>
</comment>
<gene>
    <name evidence="1" type="ORF">ACFQO9_14735</name>
</gene>
<evidence type="ECO:0000313" key="1">
    <source>
        <dbReference type="EMBL" id="MFC7347980.1"/>
    </source>
</evidence>
<reference evidence="2" key="1">
    <citation type="journal article" date="2019" name="Int. J. Syst. Evol. Microbiol.">
        <title>The Global Catalogue of Microorganisms (GCM) 10K type strain sequencing project: providing services to taxonomists for standard genome sequencing and annotation.</title>
        <authorList>
            <consortium name="The Broad Institute Genomics Platform"/>
            <consortium name="The Broad Institute Genome Sequencing Center for Infectious Disease"/>
            <person name="Wu L."/>
            <person name="Ma J."/>
        </authorList>
    </citation>
    <scope>NUCLEOTIDE SEQUENCE [LARGE SCALE GENOMIC DNA]</scope>
    <source>
        <strain evidence="2">CCUG 54781</strain>
    </source>
</reference>
<organism evidence="1 2">
    <name type="scientific">Chryseobacterium zhengzhouense</name>
    <dbReference type="NCBI Taxonomy" id="1636086"/>
    <lineage>
        <taxon>Bacteria</taxon>
        <taxon>Pseudomonadati</taxon>
        <taxon>Bacteroidota</taxon>
        <taxon>Flavobacteriia</taxon>
        <taxon>Flavobacteriales</taxon>
        <taxon>Weeksellaceae</taxon>
        <taxon>Chryseobacterium group</taxon>
        <taxon>Chryseobacterium</taxon>
    </lineage>
</organism>
<dbReference type="Proteomes" id="UP001596550">
    <property type="component" value="Unassembled WGS sequence"/>
</dbReference>
<name>A0ABW2M238_9FLAO</name>
<proteinExistence type="predicted"/>
<dbReference type="EMBL" id="JBHTCR010000007">
    <property type="protein sequence ID" value="MFC7347980.1"/>
    <property type="molecule type" value="Genomic_DNA"/>
</dbReference>
<accession>A0ABW2M238</accession>
<dbReference type="RefSeq" id="WP_378180800.1">
    <property type="nucleotide sequence ID" value="NZ_JBHTCR010000007.1"/>
</dbReference>
<sequence>MKLNNILVGFLIFGGYLVNAQIAIGKQSVNGANTILDFAGATATEASTDPATANENGIILPAVAASPTYGATTPTTNNPNNGTFVFDRTLKMVRMFTNGAWVNLSDAGNDIPVDLNNASTGQNGGVILGANTSAASGVLVLESANKAMILPHIRNPHTTVKSPYPGMMCYDTQSNSLAVYDGSKWNYWK</sequence>